<protein>
    <recommendedName>
        <fullName evidence="1">Serine aminopeptidase S33 domain-containing protein</fullName>
    </recommendedName>
</protein>
<sequence length="293" mass="31647">MERVFVVGKQVFRIARRRLSDDASCAAAPIVHKPPVSDATTERQRMDFVGADGQKLAGLLELPKLFEKPKGVALFAHCFTCGRDVMSAKYISGALTRNGFACLRFDFTGLGHSDGEWANTNFSSNVADLLAAADHLRGTTGAPQILVGHSLGGAAVLAAAPKVVECKAIAVVGAPFDPAHVLHNFEADLSRIEEYGQAEVKLAGRTFKVKKQFLDDIRAQDTDHIASLRRALLVLHAPADETVALENAAQIFWAAKHPKSFISLDGATHLLSNRKDAIYAGDMIATWAERYIG</sequence>
<keyword evidence="3" id="KW-1185">Reference proteome</keyword>
<evidence type="ECO:0000313" key="2">
    <source>
        <dbReference type="EMBL" id="KAJ8604172.1"/>
    </source>
</evidence>
<accession>A0AAD7UF15</accession>
<dbReference type="InterPro" id="IPR029058">
    <property type="entry name" value="AB_hydrolase_fold"/>
</dbReference>
<evidence type="ECO:0000313" key="3">
    <source>
        <dbReference type="Proteomes" id="UP001230188"/>
    </source>
</evidence>
<organism evidence="2 3">
    <name type="scientific">Chrysophaeum taylorii</name>
    <dbReference type="NCBI Taxonomy" id="2483200"/>
    <lineage>
        <taxon>Eukaryota</taxon>
        <taxon>Sar</taxon>
        <taxon>Stramenopiles</taxon>
        <taxon>Ochrophyta</taxon>
        <taxon>Pelagophyceae</taxon>
        <taxon>Pelagomonadales</taxon>
        <taxon>Pelagomonadaceae</taxon>
        <taxon>Chrysophaeum</taxon>
    </lineage>
</organism>
<evidence type="ECO:0000259" key="1">
    <source>
        <dbReference type="Pfam" id="PF12146"/>
    </source>
</evidence>
<comment type="caution">
    <text evidence="2">The sequence shown here is derived from an EMBL/GenBank/DDBJ whole genome shotgun (WGS) entry which is preliminary data.</text>
</comment>
<proteinExistence type="predicted"/>
<dbReference type="Pfam" id="PF12146">
    <property type="entry name" value="Hydrolase_4"/>
    <property type="match status" value="1"/>
</dbReference>
<dbReference type="PANTHER" id="PTHR22946">
    <property type="entry name" value="DIENELACTONE HYDROLASE DOMAIN-CONTAINING PROTEIN-RELATED"/>
    <property type="match status" value="1"/>
</dbReference>
<dbReference type="InterPro" id="IPR022742">
    <property type="entry name" value="Hydrolase_4"/>
</dbReference>
<name>A0AAD7UF15_9STRA</name>
<dbReference type="InterPro" id="IPR050261">
    <property type="entry name" value="FrsA_esterase"/>
</dbReference>
<dbReference type="EMBL" id="JAQMWT010000338">
    <property type="protein sequence ID" value="KAJ8604172.1"/>
    <property type="molecule type" value="Genomic_DNA"/>
</dbReference>
<dbReference type="SUPFAM" id="SSF53474">
    <property type="entry name" value="alpha/beta-Hydrolases"/>
    <property type="match status" value="1"/>
</dbReference>
<feature type="domain" description="Serine aminopeptidase S33" evidence="1">
    <location>
        <begin position="89"/>
        <end position="181"/>
    </location>
</feature>
<gene>
    <name evidence="2" type="ORF">CTAYLR_010712</name>
</gene>
<dbReference type="Gene3D" id="3.40.50.1820">
    <property type="entry name" value="alpha/beta hydrolase"/>
    <property type="match status" value="1"/>
</dbReference>
<dbReference type="Proteomes" id="UP001230188">
    <property type="component" value="Unassembled WGS sequence"/>
</dbReference>
<dbReference type="AlphaFoldDB" id="A0AAD7UF15"/>
<reference evidence="2" key="1">
    <citation type="submission" date="2023-01" db="EMBL/GenBank/DDBJ databases">
        <title>Metagenome sequencing of chrysophaentin producing Chrysophaeum taylorii.</title>
        <authorList>
            <person name="Davison J."/>
            <person name="Bewley C."/>
        </authorList>
    </citation>
    <scope>NUCLEOTIDE SEQUENCE</scope>
    <source>
        <strain evidence="2">NIES-1699</strain>
    </source>
</reference>